<dbReference type="PANTHER" id="PTHR43721:SF9">
    <property type="entry name" value="GTP-BINDING PROTEIN 1"/>
    <property type="match status" value="1"/>
</dbReference>
<protein>
    <recommendedName>
        <fullName evidence="4">Tr-type G domain-containing protein</fullName>
    </recommendedName>
</protein>
<evidence type="ECO:0008006" key="4">
    <source>
        <dbReference type="Google" id="ProtNLM"/>
    </source>
</evidence>
<feature type="transmembrane region" description="Helical" evidence="1">
    <location>
        <begin position="118"/>
        <end position="141"/>
    </location>
</feature>
<keyword evidence="1" id="KW-0812">Transmembrane</keyword>
<sequence length="142" mass="15769">MEASVATVRSLCDQIEADIILLRERTESAGKIRDYLIRRSVGEQDFLEVRVAVVGNVDAGKSTLLGVLTHGELDNGRGFARQKLFRHKHEMESGRTSSVGNDILGFDQEGQVSSSNSFLASLTSYSFYPLLLIVWFSVLLFI</sequence>
<proteinExistence type="predicted"/>
<evidence type="ECO:0000256" key="1">
    <source>
        <dbReference type="SAM" id="Phobius"/>
    </source>
</evidence>
<dbReference type="OMA" id="QTPCTAE"/>
<reference evidence="2" key="1">
    <citation type="submission" date="2025-08" db="UniProtKB">
        <authorList>
            <consortium name="Ensembl"/>
        </authorList>
    </citation>
    <scope>IDENTIFICATION</scope>
</reference>
<dbReference type="Proteomes" id="UP000261560">
    <property type="component" value="Unplaced"/>
</dbReference>
<dbReference type="GeneTree" id="ENSGT00940000156054"/>
<evidence type="ECO:0000313" key="3">
    <source>
        <dbReference type="Proteomes" id="UP000261560"/>
    </source>
</evidence>
<dbReference type="Ensembl" id="ENSOMET00000031136.1">
    <property type="protein sequence ID" value="ENSOMEP00000021470.1"/>
    <property type="gene ID" value="ENSOMEG00000023351.1"/>
</dbReference>
<dbReference type="PaxDb" id="30732-ENSOMEP00000021470"/>
<keyword evidence="3" id="KW-1185">Reference proteome</keyword>
<dbReference type="InterPro" id="IPR027417">
    <property type="entry name" value="P-loop_NTPase"/>
</dbReference>
<evidence type="ECO:0000313" key="2">
    <source>
        <dbReference type="Ensembl" id="ENSOMEP00000021470.1"/>
    </source>
</evidence>
<reference evidence="2" key="2">
    <citation type="submission" date="2025-09" db="UniProtKB">
        <authorList>
            <consortium name="Ensembl"/>
        </authorList>
    </citation>
    <scope>IDENTIFICATION</scope>
</reference>
<accession>A0A3B3CVW6</accession>
<keyword evidence="1" id="KW-1133">Transmembrane helix</keyword>
<dbReference type="AlphaFoldDB" id="A0A3B3CVW6"/>
<organism evidence="2 3">
    <name type="scientific">Oryzias melastigma</name>
    <name type="common">Marine medaka</name>
    <dbReference type="NCBI Taxonomy" id="30732"/>
    <lineage>
        <taxon>Eukaryota</taxon>
        <taxon>Metazoa</taxon>
        <taxon>Chordata</taxon>
        <taxon>Craniata</taxon>
        <taxon>Vertebrata</taxon>
        <taxon>Euteleostomi</taxon>
        <taxon>Actinopterygii</taxon>
        <taxon>Neopterygii</taxon>
        <taxon>Teleostei</taxon>
        <taxon>Neoteleostei</taxon>
        <taxon>Acanthomorphata</taxon>
        <taxon>Ovalentaria</taxon>
        <taxon>Atherinomorphae</taxon>
        <taxon>Beloniformes</taxon>
        <taxon>Adrianichthyidae</taxon>
        <taxon>Oryziinae</taxon>
        <taxon>Oryzias</taxon>
    </lineage>
</organism>
<keyword evidence="1" id="KW-0472">Membrane</keyword>
<dbReference type="PANTHER" id="PTHR43721">
    <property type="entry name" value="ELONGATION FACTOR TU-RELATED"/>
    <property type="match status" value="1"/>
</dbReference>
<dbReference type="Gene3D" id="3.40.50.300">
    <property type="entry name" value="P-loop containing nucleotide triphosphate hydrolases"/>
    <property type="match status" value="1"/>
</dbReference>
<name>A0A3B3CVW6_ORYME</name>
<dbReference type="GO" id="GO:0003746">
    <property type="term" value="F:translation elongation factor activity"/>
    <property type="evidence" value="ECO:0007669"/>
    <property type="project" value="TreeGrafter"/>
</dbReference>
<dbReference type="SUPFAM" id="SSF52540">
    <property type="entry name" value="P-loop containing nucleoside triphosphate hydrolases"/>
    <property type="match status" value="1"/>
</dbReference>
<dbReference type="InterPro" id="IPR050055">
    <property type="entry name" value="EF-Tu_GTPase"/>
</dbReference>